<name>A0ABD1SSC4_9LAMI</name>
<comment type="caution">
    <text evidence="2">The sequence shown here is derived from an EMBL/GenBank/DDBJ whole genome shotgun (WGS) entry which is preliminary data.</text>
</comment>
<evidence type="ECO:0000256" key="1">
    <source>
        <dbReference type="SAM" id="MobiDB-lite"/>
    </source>
</evidence>
<evidence type="ECO:0000313" key="3">
    <source>
        <dbReference type="Proteomes" id="UP001604277"/>
    </source>
</evidence>
<sequence>MEGFPLRMKRKSLEEFNDDFSDFTISSPAQKIRRSDAELPAISEESKSEIPMTQPVPEQSSGRSRGSLVIEEISSIPDNEERAVVLYNPTNSPLLHSPSNFEVYVNPQLISGFKNQALWSSQSNSWRLVNDEASMEDENSDECLAVVPWVPSQLPSAPPDGIPPQSDNSEIMDAEEAEEARMDIEDNDIGVEQRNMNEAGGLSSNEGLHQWQRQHCMIPQPSQNTTTSILWHR</sequence>
<dbReference type="EMBL" id="JBFOLJ010000010">
    <property type="protein sequence ID" value="KAL2503248.1"/>
    <property type="molecule type" value="Genomic_DNA"/>
</dbReference>
<accession>A0ABD1SSC4</accession>
<evidence type="ECO:0000313" key="2">
    <source>
        <dbReference type="EMBL" id="KAL2503248.1"/>
    </source>
</evidence>
<reference evidence="3" key="1">
    <citation type="submission" date="2024-07" db="EMBL/GenBank/DDBJ databases">
        <title>Two chromosome-level genome assemblies of Korean endemic species Abeliophyllum distichum and Forsythia ovata (Oleaceae).</title>
        <authorList>
            <person name="Jang H."/>
        </authorList>
    </citation>
    <scope>NUCLEOTIDE SEQUENCE [LARGE SCALE GENOMIC DNA]</scope>
</reference>
<dbReference type="PANTHER" id="PTHR35510">
    <property type="entry name" value="DBH-LIKE MONOOXYGENASE"/>
    <property type="match status" value="1"/>
</dbReference>
<keyword evidence="3" id="KW-1185">Reference proteome</keyword>
<dbReference type="AlphaFoldDB" id="A0ABD1SSC4"/>
<protein>
    <submittedName>
        <fullName evidence="2">Uncharacterized protein</fullName>
    </submittedName>
</protein>
<dbReference type="PANTHER" id="PTHR35510:SF1">
    <property type="entry name" value="DBH-LIKE MONOOXYGENASE"/>
    <property type="match status" value="1"/>
</dbReference>
<feature type="region of interest" description="Disordered" evidence="1">
    <location>
        <begin position="27"/>
        <end position="67"/>
    </location>
</feature>
<organism evidence="2 3">
    <name type="scientific">Forsythia ovata</name>
    <dbReference type="NCBI Taxonomy" id="205694"/>
    <lineage>
        <taxon>Eukaryota</taxon>
        <taxon>Viridiplantae</taxon>
        <taxon>Streptophyta</taxon>
        <taxon>Embryophyta</taxon>
        <taxon>Tracheophyta</taxon>
        <taxon>Spermatophyta</taxon>
        <taxon>Magnoliopsida</taxon>
        <taxon>eudicotyledons</taxon>
        <taxon>Gunneridae</taxon>
        <taxon>Pentapetalae</taxon>
        <taxon>asterids</taxon>
        <taxon>lamiids</taxon>
        <taxon>Lamiales</taxon>
        <taxon>Oleaceae</taxon>
        <taxon>Forsythieae</taxon>
        <taxon>Forsythia</taxon>
    </lineage>
</organism>
<proteinExistence type="predicted"/>
<gene>
    <name evidence="2" type="ORF">Fot_37096</name>
</gene>
<dbReference type="Proteomes" id="UP001604277">
    <property type="component" value="Unassembled WGS sequence"/>
</dbReference>